<keyword evidence="1" id="KW-0732">Signal</keyword>
<sequence length="181" mass="19364">MRHKIISFIGIIVILGGIGSALGGGSDEASTEVSGESNKEAKEETAYSLNDTVALKKTEVTVTNFEERDEVGVSGVSKQASDGGTLVAIQYTIKNTSEEPVGAFSMPTVSLVNEKGTKFDSDIDATSNYAVETDVDNSKIMSDLNPDITVTDVKVFEVSKEKFESGKWFILVDGKQKVALK</sequence>
<proteinExistence type="predicted"/>
<feature type="domain" description="DUF4352" evidence="3">
    <location>
        <begin position="47"/>
        <end position="162"/>
    </location>
</feature>
<dbReference type="Pfam" id="PF11611">
    <property type="entry name" value="DUF4352"/>
    <property type="match status" value="1"/>
</dbReference>
<protein>
    <submittedName>
        <fullName evidence="4">DUF4352 domain-containing protein</fullName>
    </submittedName>
</protein>
<evidence type="ECO:0000259" key="3">
    <source>
        <dbReference type="Pfam" id="PF11611"/>
    </source>
</evidence>
<evidence type="ECO:0000256" key="1">
    <source>
        <dbReference type="ARBA" id="ARBA00022729"/>
    </source>
</evidence>
<dbReference type="AlphaFoldDB" id="A0A4U1M538"/>
<dbReference type="EMBL" id="SWFM01000015">
    <property type="protein sequence ID" value="TKD65709.1"/>
    <property type="molecule type" value="Genomic_DNA"/>
</dbReference>
<organism evidence="4 5">
    <name type="scientific">Guptibacillus hwajinpoensis</name>
    <dbReference type="NCBI Taxonomy" id="208199"/>
    <lineage>
        <taxon>Bacteria</taxon>
        <taxon>Bacillati</taxon>
        <taxon>Bacillota</taxon>
        <taxon>Bacilli</taxon>
        <taxon>Bacillales</taxon>
        <taxon>Guptibacillaceae</taxon>
        <taxon>Guptibacillus</taxon>
    </lineage>
</organism>
<evidence type="ECO:0000313" key="5">
    <source>
        <dbReference type="Proteomes" id="UP000310541"/>
    </source>
</evidence>
<dbReference type="Gene3D" id="2.60.40.1240">
    <property type="match status" value="1"/>
</dbReference>
<dbReference type="OrthoDB" id="1938949at2"/>
<dbReference type="InterPro" id="IPR029050">
    <property type="entry name" value="Immunoprotect_excell_Ig-like"/>
</dbReference>
<feature type="region of interest" description="Disordered" evidence="2">
    <location>
        <begin position="25"/>
        <end position="44"/>
    </location>
</feature>
<dbReference type="Proteomes" id="UP000310541">
    <property type="component" value="Unassembled WGS sequence"/>
</dbReference>
<gene>
    <name evidence="4" type="ORF">FBF83_20480</name>
</gene>
<reference evidence="4 5" key="1">
    <citation type="submission" date="2019-04" db="EMBL/GenBank/DDBJ databases">
        <title>Genome sequence of Bacillus hwajinpoensis strain Y2.</title>
        <authorList>
            <person name="Fair J.L."/>
            <person name="Maclea K.S."/>
        </authorList>
    </citation>
    <scope>NUCLEOTIDE SEQUENCE [LARGE SCALE GENOMIC DNA]</scope>
    <source>
        <strain evidence="4 5">Y2</strain>
    </source>
</reference>
<dbReference type="InterPro" id="IPR029051">
    <property type="entry name" value="DUF4352"/>
</dbReference>
<comment type="caution">
    <text evidence="4">The sequence shown here is derived from an EMBL/GenBank/DDBJ whole genome shotgun (WGS) entry which is preliminary data.</text>
</comment>
<name>A0A4U1M538_9BACL</name>
<accession>A0A4U1M538</accession>
<evidence type="ECO:0000313" key="4">
    <source>
        <dbReference type="EMBL" id="TKD65709.1"/>
    </source>
</evidence>
<evidence type="ECO:0000256" key="2">
    <source>
        <dbReference type="SAM" id="MobiDB-lite"/>
    </source>
</evidence>